<proteinExistence type="predicted"/>
<dbReference type="HOGENOM" id="CLU_2606152_0_0_1"/>
<dbReference type="EMBL" id="KK033720">
    <property type="protein sequence ID" value="EXL65182.1"/>
    <property type="molecule type" value="Genomic_DNA"/>
</dbReference>
<feature type="compositionally biased region" description="Gly residues" evidence="1">
    <location>
        <begin position="20"/>
        <end position="30"/>
    </location>
</feature>
<evidence type="ECO:0000313" key="2">
    <source>
        <dbReference type="EMBL" id="EXL65182.1"/>
    </source>
</evidence>
<gene>
    <name evidence="2" type="ORF">FOPG_18579</name>
</gene>
<feature type="region of interest" description="Disordered" evidence="1">
    <location>
        <begin position="1"/>
        <end position="31"/>
    </location>
</feature>
<evidence type="ECO:0000256" key="1">
    <source>
        <dbReference type="SAM" id="MobiDB-lite"/>
    </source>
</evidence>
<reference evidence="2" key="1">
    <citation type="submission" date="2011-11" db="EMBL/GenBank/DDBJ databases">
        <title>The Genome Sequence of Fusarium oxysporum PHW808.</title>
        <authorList>
            <consortium name="The Broad Institute Genome Sequencing Platform"/>
            <person name="Ma L.-J."/>
            <person name="Gale L.R."/>
            <person name="Schwartz D.C."/>
            <person name="Zhou S."/>
            <person name="Corby-Kistler H."/>
            <person name="Young S.K."/>
            <person name="Zeng Q."/>
            <person name="Gargeya S."/>
            <person name="Fitzgerald M."/>
            <person name="Haas B."/>
            <person name="Abouelleil A."/>
            <person name="Alvarado L."/>
            <person name="Arachchi H.M."/>
            <person name="Berlin A."/>
            <person name="Brown A."/>
            <person name="Chapman S.B."/>
            <person name="Chen Z."/>
            <person name="Dunbar C."/>
            <person name="Freedman E."/>
            <person name="Gearin G."/>
            <person name="Goldberg J."/>
            <person name="Griggs A."/>
            <person name="Gujja S."/>
            <person name="Heiman D."/>
            <person name="Howarth C."/>
            <person name="Larson L."/>
            <person name="Lui A."/>
            <person name="MacDonald P.J.P."/>
            <person name="Montmayeur A."/>
            <person name="Murphy C."/>
            <person name="Neiman D."/>
            <person name="Pearson M."/>
            <person name="Priest M."/>
            <person name="Roberts A."/>
            <person name="Saif S."/>
            <person name="Shea T."/>
            <person name="Shenoy N."/>
            <person name="Sisk P."/>
            <person name="Stolte C."/>
            <person name="Sykes S."/>
            <person name="Wortman J."/>
            <person name="Nusbaum C."/>
            <person name="Birren B."/>
        </authorList>
    </citation>
    <scope>NUCLEOTIDE SEQUENCE [LARGE SCALE GENOMIC DNA]</scope>
    <source>
        <strain evidence="2">54008</strain>
    </source>
</reference>
<reference evidence="2" key="2">
    <citation type="submission" date="2014-03" db="EMBL/GenBank/DDBJ databases">
        <title>The Genome Annotation of Fusarium oxysporum PHW808.</title>
        <authorList>
            <consortium name="The Broad Institute Genomics Platform"/>
            <person name="Ma L.-J."/>
            <person name="Corby-Kistler H."/>
            <person name="Broz K."/>
            <person name="Gale L.R."/>
            <person name="Jonkers W."/>
            <person name="O'Donnell K."/>
            <person name="Ploetz R."/>
            <person name="Steinberg C."/>
            <person name="Schwartz D.C."/>
            <person name="VanEtten H."/>
            <person name="Zhou S."/>
            <person name="Young S.K."/>
            <person name="Zeng Q."/>
            <person name="Gargeya S."/>
            <person name="Fitzgerald M."/>
            <person name="Abouelleil A."/>
            <person name="Alvarado L."/>
            <person name="Chapman S.B."/>
            <person name="Gainer-Dewar J."/>
            <person name="Goldberg J."/>
            <person name="Griggs A."/>
            <person name="Gujja S."/>
            <person name="Hansen M."/>
            <person name="Howarth C."/>
            <person name="Imamovic A."/>
            <person name="Ireland A."/>
            <person name="Larimer J."/>
            <person name="McCowan C."/>
            <person name="Murphy C."/>
            <person name="Pearson M."/>
            <person name="Poon T.W."/>
            <person name="Priest M."/>
            <person name="Roberts A."/>
            <person name="Saif S."/>
            <person name="Shea T."/>
            <person name="Sykes S."/>
            <person name="Wortman J."/>
            <person name="Nusbaum C."/>
            <person name="Birren B."/>
        </authorList>
    </citation>
    <scope>NUCLEOTIDE SEQUENCE</scope>
    <source>
        <strain evidence="2">54008</strain>
    </source>
</reference>
<dbReference type="AlphaFoldDB" id="X0GNG3"/>
<accession>X0GNG3</accession>
<sequence length="79" mass="8192">MFGEEDEAVDAAPRGDGHGGEGGGSQLGGSDGHDAIAIRTLYAPAALGMETRTVMAESWLARASIRLRTGQTTYGSRLI</sequence>
<protein>
    <submittedName>
        <fullName evidence="2">Uncharacterized protein</fullName>
    </submittedName>
</protein>
<organism evidence="2">
    <name type="scientific">Fusarium oxysporum f. sp. conglutinans race 2 54008</name>
    <dbReference type="NCBI Taxonomy" id="1089457"/>
    <lineage>
        <taxon>Eukaryota</taxon>
        <taxon>Fungi</taxon>
        <taxon>Dikarya</taxon>
        <taxon>Ascomycota</taxon>
        <taxon>Pezizomycotina</taxon>
        <taxon>Sordariomycetes</taxon>
        <taxon>Hypocreomycetidae</taxon>
        <taxon>Hypocreales</taxon>
        <taxon>Nectriaceae</taxon>
        <taxon>Fusarium</taxon>
        <taxon>Fusarium oxysporum species complex</taxon>
    </lineage>
</organism>
<name>X0GNG3_FUSOX</name>
<dbReference type="Proteomes" id="UP000030676">
    <property type="component" value="Unassembled WGS sequence"/>
</dbReference>